<evidence type="ECO:0008006" key="5">
    <source>
        <dbReference type="Google" id="ProtNLM"/>
    </source>
</evidence>
<feature type="signal peptide" evidence="2">
    <location>
        <begin position="1"/>
        <end position="29"/>
    </location>
</feature>
<dbReference type="Pfam" id="PF16156">
    <property type="entry name" value="DUF4864"/>
    <property type="match status" value="1"/>
</dbReference>
<reference evidence="3 4" key="1">
    <citation type="submission" date="2015-10" db="EMBL/GenBank/DDBJ databases">
        <title>Metagenome-Assembled Genomes uncover a global brackish microbiome.</title>
        <authorList>
            <person name="Hugerth L.W."/>
            <person name="Larsson J."/>
            <person name="Alneberg J."/>
            <person name="Lindh M.V."/>
            <person name="Legrand C."/>
            <person name="Pinhassi J."/>
            <person name="Andersson A.F."/>
        </authorList>
    </citation>
    <scope>NUCLEOTIDE SEQUENCE [LARGE SCALE GENOMIC DNA]</scope>
    <source>
        <strain evidence="3">BACL15 MAG-120619-bin91</strain>
    </source>
</reference>
<feature type="region of interest" description="Disordered" evidence="1">
    <location>
        <begin position="28"/>
        <end position="47"/>
    </location>
</feature>
<dbReference type="AlphaFoldDB" id="A0A0R2PD20"/>
<dbReference type="EMBL" id="LIAM01000055">
    <property type="protein sequence ID" value="KRO35793.1"/>
    <property type="molecule type" value="Genomic_DNA"/>
</dbReference>
<evidence type="ECO:0000256" key="1">
    <source>
        <dbReference type="SAM" id="MobiDB-lite"/>
    </source>
</evidence>
<evidence type="ECO:0000256" key="2">
    <source>
        <dbReference type="SAM" id="SignalP"/>
    </source>
</evidence>
<dbReference type="PROSITE" id="PS51257">
    <property type="entry name" value="PROKAR_LIPOPROTEIN"/>
    <property type="match status" value="1"/>
</dbReference>
<comment type="caution">
    <text evidence="3">The sequence shown here is derived from an EMBL/GenBank/DDBJ whole genome shotgun (WGS) entry which is preliminary data.</text>
</comment>
<sequence>MARSTMRSAALAVTITLLLSACSSSDPVAQQPQQSNPAQPTCSNAEDDQGSAWIMGQLDAFTNEDPETAYSFASESFKTRSSLQQFIAIIVTNYGFLLSTRSYTIGDCTKQGELFLFAVQVTDTAGQKYPMEYTLSKIDNTWGVDAASVTLGEEEPTYS</sequence>
<evidence type="ECO:0000313" key="4">
    <source>
        <dbReference type="Proteomes" id="UP000053274"/>
    </source>
</evidence>
<accession>A0A0R2PD20</accession>
<keyword evidence="2" id="KW-0732">Signal</keyword>
<evidence type="ECO:0000313" key="3">
    <source>
        <dbReference type="EMBL" id="KRO35793.1"/>
    </source>
</evidence>
<name>A0A0R2PD20_9ACTN</name>
<protein>
    <recommendedName>
        <fullName evidence="5">DUF4864 domain-containing protein</fullName>
    </recommendedName>
</protein>
<proteinExistence type="predicted"/>
<gene>
    <name evidence="3" type="ORF">ABR54_04945</name>
</gene>
<feature type="compositionally biased region" description="Low complexity" evidence="1">
    <location>
        <begin position="28"/>
        <end position="40"/>
    </location>
</feature>
<feature type="chain" id="PRO_5006421538" description="DUF4864 domain-containing protein" evidence="2">
    <location>
        <begin position="30"/>
        <end position="159"/>
    </location>
</feature>
<organism evidence="3 4">
    <name type="scientific">Actinobacteria bacterium BACL15 MAG-120619-bin91</name>
    <dbReference type="NCBI Taxonomy" id="1655562"/>
    <lineage>
        <taxon>Bacteria</taxon>
        <taxon>Bacillati</taxon>
        <taxon>Actinomycetota</taxon>
        <taxon>Actinomycetes</taxon>
        <taxon>Actinomycetes incertae sedis</taxon>
        <taxon>ac1 cluster</taxon>
    </lineage>
</organism>
<dbReference type="InterPro" id="IPR032347">
    <property type="entry name" value="DUF4864"/>
</dbReference>
<dbReference type="Proteomes" id="UP000053274">
    <property type="component" value="Unassembled WGS sequence"/>
</dbReference>